<dbReference type="InterPro" id="IPR020311">
    <property type="entry name" value="Uncharacterised_Rv0898c"/>
</dbReference>
<sequence>MEDNHVLNHIKNLTTGEEELWRKENLSEQDVKKLHQIKLELDQYWDMLRQRRALRDVNENPDHAEKRDIDTIENYQK</sequence>
<accession>A0ABU1TER4</accession>
<dbReference type="Proteomes" id="UP001247620">
    <property type="component" value="Unassembled WGS sequence"/>
</dbReference>
<evidence type="ECO:0000313" key="2">
    <source>
        <dbReference type="EMBL" id="MDR6943893.1"/>
    </source>
</evidence>
<evidence type="ECO:0000313" key="3">
    <source>
        <dbReference type="Proteomes" id="UP001247620"/>
    </source>
</evidence>
<protein>
    <submittedName>
        <fullName evidence="2">Uncharacterized protein YjaG (DUF416 family)</fullName>
    </submittedName>
</protein>
<dbReference type="Pfam" id="PF10944">
    <property type="entry name" value="DUF2630"/>
    <property type="match status" value="1"/>
</dbReference>
<dbReference type="EMBL" id="JAVDUU010000003">
    <property type="protein sequence ID" value="MDR6943893.1"/>
    <property type="molecule type" value="Genomic_DNA"/>
</dbReference>
<name>A0ABU1TER4_9SPHI</name>
<gene>
    <name evidence="2" type="ORF">J2W55_003746</name>
</gene>
<keyword evidence="3" id="KW-1185">Reference proteome</keyword>
<organism evidence="2 3">
    <name type="scientific">Mucilaginibacter pocheonensis</name>
    <dbReference type="NCBI Taxonomy" id="398050"/>
    <lineage>
        <taxon>Bacteria</taxon>
        <taxon>Pseudomonadati</taxon>
        <taxon>Bacteroidota</taxon>
        <taxon>Sphingobacteriia</taxon>
        <taxon>Sphingobacteriales</taxon>
        <taxon>Sphingobacteriaceae</taxon>
        <taxon>Mucilaginibacter</taxon>
    </lineage>
</organism>
<evidence type="ECO:0000256" key="1">
    <source>
        <dbReference type="SAM" id="MobiDB-lite"/>
    </source>
</evidence>
<comment type="caution">
    <text evidence="2">The sequence shown here is derived from an EMBL/GenBank/DDBJ whole genome shotgun (WGS) entry which is preliminary data.</text>
</comment>
<reference evidence="2 3" key="1">
    <citation type="submission" date="2023-07" db="EMBL/GenBank/DDBJ databases">
        <title>Sorghum-associated microbial communities from plants grown in Nebraska, USA.</title>
        <authorList>
            <person name="Schachtman D."/>
        </authorList>
    </citation>
    <scope>NUCLEOTIDE SEQUENCE [LARGE SCALE GENOMIC DNA]</scope>
    <source>
        <strain evidence="2 3">3262</strain>
    </source>
</reference>
<dbReference type="RefSeq" id="WP_310098921.1">
    <property type="nucleotide sequence ID" value="NZ_JAVDUU010000003.1"/>
</dbReference>
<proteinExistence type="predicted"/>
<feature type="region of interest" description="Disordered" evidence="1">
    <location>
        <begin position="55"/>
        <end position="77"/>
    </location>
</feature>